<protein>
    <submittedName>
        <fullName evidence="4">Multimeric flavodoxin WrbA</fullName>
    </submittedName>
</protein>
<evidence type="ECO:0000256" key="2">
    <source>
        <dbReference type="ARBA" id="ARBA00022643"/>
    </source>
</evidence>
<sequence>MKVVAFNGSPRVDGNTAQSIQIVFAELQKAGIETELIQLGGKKVFGCLACGKCWDSRDMRCARKDDAINDLIQKISAADGIIIGSPTYFSNVSTEVKALIDRCGFVNKANGGALLRGKVGAAVVAVRRAGATFVYSAINFFFGIAEMIIPGSSYWNLTVALEPGEVQQDGEGIETFRTLGRNMAQLLQQLQAGRKA</sequence>
<dbReference type="Gene3D" id="3.40.50.360">
    <property type="match status" value="1"/>
</dbReference>
<dbReference type="PANTHER" id="PTHR43278:SF4">
    <property type="entry name" value="NAD(P)H-DEPENDENT FMN-CONTAINING OXIDOREDUCTASE YWQN-RELATED"/>
    <property type="match status" value="1"/>
</dbReference>
<dbReference type="SUPFAM" id="SSF52218">
    <property type="entry name" value="Flavoproteins"/>
    <property type="match status" value="1"/>
</dbReference>
<dbReference type="InterPro" id="IPR005025">
    <property type="entry name" value="FMN_Rdtase-like_dom"/>
</dbReference>
<proteinExistence type="predicted"/>
<dbReference type="Pfam" id="PF03358">
    <property type="entry name" value="FMN_red"/>
    <property type="match status" value="1"/>
</dbReference>
<evidence type="ECO:0000313" key="5">
    <source>
        <dbReference type="Proteomes" id="UP000295008"/>
    </source>
</evidence>
<reference evidence="4 5" key="1">
    <citation type="submission" date="2019-03" db="EMBL/GenBank/DDBJ databases">
        <title>Genomic Encyclopedia of Type Strains, Phase IV (KMG-IV): sequencing the most valuable type-strain genomes for metagenomic binning, comparative biology and taxonomic classification.</title>
        <authorList>
            <person name="Goeker M."/>
        </authorList>
    </citation>
    <scope>NUCLEOTIDE SEQUENCE [LARGE SCALE GENOMIC DNA]</scope>
    <source>
        <strain evidence="4 5">LX-B</strain>
    </source>
</reference>
<feature type="domain" description="NADPH-dependent FMN reductase-like" evidence="3">
    <location>
        <begin position="1"/>
        <end position="158"/>
    </location>
</feature>
<dbReference type="PANTHER" id="PTHR43278">
    <property type="entry name" value="NAD(P)H-DEPENDENT FMN-CONTAINING OXIDOREDUCTASE YWQN-RELATED"/>
    <property type="match status" value="1"/>
</dbReference>
<dbReference type="InterPro" id="IPR051796">
    <property type="entry name" value="ISF_SsuE-like"/>
</dbReference>
<evidence type="ECO:0000313" key="4">
    <source>
        <dbReference type="EMBL" id="TCL75161.1"/>
    </source>
</evidence>
<dbReference type="InterPro" id="IPR029039">
    <property type="entry name" value="Flavoprotein-like_sf"/>
</dbReference>
<keyword evidence="5" id="KW-1185">Reference proteome</keyword>
<evidence type="ECO:0000259" key="3">
    <source>
        <dbReference type="Pfam" id="PF03358"/>
    </source>
</evidence>
<organism evidence="4 5">
    <name type="scientific">Hydrogenispora ethanolica</name>
    <dbReference type="NCBI Taxonomy" id="1082276"/>
    <lineage>
        <taxon>Bacteria</taxon>
        <taxon>Bacillati</taxon>
        <taxon>Bacillota</taxon>
        <taxon>Hydrogenispora</taxon>
    </lineage>
</organism>
<keyword evidence="2" id="KW-0288">FMN</keyword>
<keyword evidence="1" id="KW-0285">Flavoprotein</keyword>
<dbReference type="Proteomes" id="UP000295008">
    <property type="component" value="Unassembled WGS sequence"/>
</dbReference>
<accession>A0A4R1S771</accession>
<dbReference type="EMBL" id="SLUN01000003">
    <property type="protein sequence ID" value="TCL75161.1"/>
    <property type="molecule type" value="Genomic_DNA"/>
</dbReference>
<dbReference type="OrthoDB" id="9790975at2"/>
<dbReference type="GO" id="GO:0016491">
    <property type="term" value="F:oxidoreductase activity"/>
    <property type="evidence" value="ECO:0007669"/>
    <property type="project" value="InterPro"/>
</dbReference>
<comment type="caution">
    <text evidence="4">The sequence shown here is derived from an EMBL/GenBank/DDBJ whole genome shotgun (WGS) entry which is preliminary data.</text>
</comment>
<evidence type="ECO:0000256" key="1">
    <source>
        <dbReference type="ARBA" id="ARBA00022630"/>
    </source>
</evidence>
<dbReference type="AlphaFoldDB" id="A0A4R1S771"/>
<name>A0A4R1S771_HYDET</name>
<dbReference type="RefSeq" id="WP_132012842.1">
    <property type="nucleotide sequence ID" value="NZ_SLUN01000003.1"/>
</dbReference>
<gene>
    <name evidence="4" type="ORF">EDC14_100392</name>
</gene>